<name>A0ABY5MWW7_9SPHN</name>
<organism evidence="2 3">
    <name type="scientific">Sphingomonas glaciei</name>
    <dbReference type="NCBI Taxonomy" id="2938948"/>
    <lineage>
        <taxon>Bacteria</taxon>
        <taxon>Pseudomonadati</taxon>
        <taxon>Pseudomonadota</taxon>
        <taxon>Alphaproteobacteria</taxon>
        <taxon>Sphingomonadales</taxon>
        <taxon>Sphingomonadaceae</taxon>
        <taxon>Sphingomonas</taxon>
    </lineage>
</organism>
<keyword evidence="2" id="KW-0378">Hydrolase</keyword>
<protein>
    <submittedName>
        <fullName evidence="2">Alpha/beta hydrolase</fullName>
    </submittedName>
</protein>
<proteinExistence type="predicted"/>
<evidence type="ECO:0000259" key="1">
    <source>
        <dbReference type="Pfam" id="PF12697"/>
    </source>
</evidence>
<dbReference type="EMBL" id="CP097253">
    <property type="protein sequence ID" value="UUR08306.1"/>
    <property type="molecule type" value="Genomic_DNA"/>
</dbReference>
<accession>A0ABY5MWW7</accession>
<dbReference type="SUPFAM" id="SSF53474">
    <property type="entry name" value="alpha/beta-Hydrolases"/>
    <property type="match status" value="1"/>
</dbReference>
<evidence type="ECO:0000313" key="3">
    <source>
        <dbReference type="Proteomes" id="UP000831921"/>
    </source>
</evidence>
<feature type="domain" description="AB hydrolase-1" evidence="1">
    <location>
        <begin position="15"/>
        <end position="229"/>
    </location>
</feature>
<dbReference type="Pfam" id="PF12697">
    <property type="entry name" value="Abhydrolase_6"/>
    <property type="match status" value="1"/>
</dbReference>
<keyword evidence="3" id="KW-1185">Reference proteome</keyword>
<dbReference type="InterPro" id="IPR000073">
    <property type="entry name" value="AB_hydrolase_1"/>
</dbReference>
<dbReference type="Gene3D" id="3.40.50.1820">
    <property type="entry name" value="alpha/beta hydrolase"/>
    <property type="match status" value="1"/>
</dbReference>
<dbReference type="Proteomes" id="UP000831921">
    <property type="component" value="Chromosome"/>
</dbReference>
<dbReference type="GO" id="GO:0016787">
    <property type="term" value="F:hydrolase activity"/>
    <property type="evidence" value="ECO:0007669"/>
    <property type="project" value="UniProtKB-KW"/>
</dbReference>
<dbReference type="InterPro" id="IPR029058">
    <property type="entry name" value="AB_hydrolase_fold"/>
</dbReference>
<dbReference type="PANTHER" id="PTHR46438">
    <property type="entry name" value="ALPHA/BETA-HYDROLASES SUPERFAMILY PROTEIN"/>
    <property type="match status" value="1"/>
</dbReference>
<dbReference type="RefSeq" id="WP_249504084.1">
    <property type="nucleotide sequence ID" value="NZ_CP097253.1"/>
</dbReference>
<evidence type="ECO:0000313" key="2">
    <source>
        <dbReference type="EMBL" id="UUR08306.1"/>
    </source>
</evidence>
<dbReference type="PANTHER" id="PTHR46438:SF2">
    <property type="entry name" value="ALPHA_BETA-HYDROLASES SUPERFAMILY PROTEIN"/>
    <property type="match status" value="1"/>
</dbReference>
<gene>
    <name evidence="2" type="ORF">M1K48_01270</name>
</gene>
<reference evidence="2 3" key="1">
    <citation type="submission" date="2022-05" db="EMBL/GenBank/DDBJ databases">
        <title>S8-45 Sphingomonas ultraviolaceadurans.</title>
        <authorList>
            <person name="Liu Y."/>
        </authorList>
    </citation>
    <scope>NUCLEOTIDE SEQUENCE [LARGE SCALE GENOMIC DNA]</scope>
    <source>
        <strain evidence="2 3">S8-45</strain>
    </source>
</reference>
<sequence>MANNAGEVPAARLLFLPGLMCDARIFAEQLRRFPGSVAVNGYGLSRTITDMARRALDTVSGPLSLVGHSMGARVAAEAFRLAPERVERIAFFSTGIHPVRPGEADARHHLCELGRTQGVDALVDQWLPPMVAPDRVDDAALITPLRTMCREVGVEVFAAQVDALLSRPLVEPVLPQIRCPALVAVGSEDRWSPPAQHEAIAAALPDARLHVIDHAGHMLPAEAPELLNATIADWLTWPTHAQGVS</sequence>